<sequence>MFTRLDVTASQIVITRPLVLEGPEVSSHFDSAHSSLDKINDSLSEILTAGFSSFELERLRSALEHWSQEFHRYQNRESSRLDPYITERIRVLKVVQITIATILDVEPAEAREYEEMVWDRYEADFESVVSISESIVDTALSSSPITGTMAPRFMPDTGFVNPLFCVVTWCQNPHLRRKAIDILERAACRDGFWDSEICARTGRIIMMLEERDLGAMSCSSDIPSWKRICMIEPKFAEEGGGAFIRYMRAAKLGGKDDNGSILKEVFEETVPW</sequence>
<keyword evidence="8" id="KW-1185">Reference proteome</keyword>
<protein>
    <submittedName>
        <fullName evidence="7">Uncharacterized protein</fullName>
    </submittedName>
</protein>
<name>A0A8H7WA28_9HELO</name>
<dbReference type="PANTHER" id="PTHR36206">
    <property type="entry name" value="ASPERCRYPTIN BIOSYNTHESIS CLUSTER-SPECIFIC TRANSCRIPTION REGULATOR ATNN-RELATED"/>
    <property type="match status" value="1"/>
</dbReference>
<dbReference type="PANTHER" id="PTHR36206:SF12">
    <property type="entry name" value="ASPERCRYPTIN BIOSYNTHESIS CLUSTER-SPECIFIC TRANSCRIPTION REGULATOR ATNN-RELATED"/>
    <property type="match status" value="1"/>
</dbReference>
<keyword evidence="6" id="KW-0539">Nucleus</keyword>
<dbReference type="EMBL" id="JAFJYH010000063">
    <property type="protein sequence ID" value="KAG4421572.1"/>
    <property type="molecule type" value="Genomic_DNA"/>
</dbReference>
<evidence type="ECO:0000256" key="4">
    <source>
        <dbReference type="ARBA" id="ARBA00023125"/>
    </source>
</evidence>
<dbReference type="AlphaFoldDB" id="A0A8H7WA28"/>
<evidence type="ECO:0000256" key="2">
    <source>
        <dbReference type="ARBA" id="ARBA00022833"/>
    </source>
</evidence>
<evidence type="ECO:0000256" key="5">
    <source>
        <dbReference type="ARBA" id="ARBA00023163"/>
    </source>
</evidence>
<dbReference type="InterPro" id="IPR052360">
    <property type="entry name" value="Transcr_Regulatory_Proteins"/>
</dbReference>
<keyword evidence="4" id="KW-0238">DNA-binding</keyword>
<dbReference type="GO" id="GO:0003677">
    <property type="term" value="F:DNA binding"/>
    <property type="evidence" value="ECO:0007669"/>
    <property type="project" value="UniProtKB-KW"/>
</dbReference>
<evidence type="ECO:0000256" key="6">
    <source>
        <dbReference type="ARBA" id="ARBA00023242"/>
    </source>
</evidence>
<proteinExistence type="predicted"/>
<dbReference type="Proteomes" id="UP000664132">
    <property type="component" value="Unassembled WGS sequence"/>
</dbReference>
<reference evidence="7" key="1">
    <citation type="submission" date="2021-02" db="EMBL/GenBank/DDBJ databases">
        <title>Genome sequence Cadophora malorum strain M34.</title>
        <authorList>
            <person name="Stefanovic E."/>
            <person name="Vu D."/>
            <person name="Scully C."/>
            <person name="Dijksterhuis J."/>
            <person name="Roader J."/>
            <person name="Houbraken J."/>
        </authorList>
    </citation>
    <scope>NUCLEOTIDE SEQUENCE</scope>
    <source>
        <strain evidence="7">M34</strain>
    </source>
</reference>
<evidence type="ECO:0000256" key="1">
    <source>
        <dbReference type="ARBA" id="ARBA00022723"/>
    </source>
</evidence>
<organism evidence="7 8">
    <name type="scientific">Cadophora malorum</name>
    <dbReference type="NCBI Taxonomy" id="108018"/>
    <lineage>
        <taxon>Eukaryota</taxon>
        <taxon>Fungi</taxon>
        <taxon>Dikarya</taxon>
        <taxon>Ascomycota</taxon>
        <taxon>Pezizomycotina</taxon>
        <taxon>Leotiomycetes</taxon>
        <taxon>Helotiales</taxon>
        <taxon>Ploettnerulaceae</taxon>
        <taxon>Cadophora</taxon>
    </lineage>
</organism>
<evidence type="ECO:0000256" key="3">
    <source>
        <dbReference type="ARBA" id="ARBA00023015"/>
    </source>
</evidence>
<dbReference type="GO" id="GO:0046872">
    <property type="term" value="F:metal ion binding"/>
    <property type="evidence" value="ECO:0007669"/>
    <property type="project" value="UniProtKB-KW"/>
</dbReference>
<accession>A0A8H7WA28</accession>
<gene>
    <name evidence="7" type="ORF">IFR04_005299</name>
</gene>
<dbReference type="OrthoDB" id="3552129at2759"/>
<evidence type="ECO:0000313" key="7">
    <source>
        <dbReference type="EMBL" id="KAG4421572.1"/>
    </source>
</evidence>
<evidence type="ECO:0000313" key="8">
    <source>
        <dbReference type="Proteomes" id="UP000664132"/>
    </source>
</evidence>
<keyword evidence="3" id="KW-0805">Transcription regulation</keyword>
<keyword evidence="5" id="KW-0804">Transcription</keyword>
<keyword evidence="2" id="KW-0862">Zinc</keyword>
<comment type="caution">
    <text evidence="7">The sequence shown here is derived from an EMBL/GenBank/DDBJ whole genome shotgun (WGS) entry which is preliminary data.</text>
</comment>
<keyword evidence="1" id="KW-0479">Metal-binding</keyword>